<dbReference type="VEuPathDB" id="FungiDB:P175DRAFT_0519280"/>
<dbReference type="SUPFAM" id="SSF46934">
    <property type="entry name" value="UBA-like"/>
    <property type="match status" value="1"/>
</dbReference>
<dbReference type="InterPro" id="IPR009060">
    <property type="entry name" value="UBA-like_sf"/>
</dbReference>
<accession>A0A0F8X3S5</accession>
<dbReference type="FunFam" id="1.10.238.10:FF:000592">
    <property type="entry name" value="Defective in cullin neddylation protein"/>
    <property type="match status" value="1"/>
</dbReference>
<evidence type="ECO:0000259" key="3">
    <source>
        <dbReference type="PROSITE" id="PS51229"/>
    </source>
</evidence>
<dbReference type="Gene3D" id="1.10.8.10">
    <property type="entry name" value="DNA helicase RuvA subunit, C-terminal domain"/>
    <property type="match status" value="1"/>
</dbReference>
<proteinExistence type="predicted"/>
<sequence>MPPYSAAQKQQIAQFVNFTQAKDTVATKFLRQTRWNVEEAIDAFFQSPQGQGGITTAVNQIFDTYRESPEDNPDGIGIEGAIRFLGDIQVELDEVACLAIAELLQCPSMGEFTREGFLNGWRGVGCDTIEKMATHAANLRARIPLEPALFRRVYRFTFPLCLVQGQRNLQFEIAAEQWKLLFTPGKGGIQWTTQTSPWLNWWIEFLEGRGKRPVNKDLWQQVEVFMRKTQEDEAFGWWSVDGAWPGALDDFVAWVKEKRGKGGEDMEVE</sequence>
<evidence type="ECO:0000256" key="1">
    <source>
        <dbReference type="ARBA" id="ARBA00022786"/>
    </source>
</evidence>
<reference evidence="4 5" key="1">
    <citation type="submission" date="2015-02" db="EMBL/GenBank/DDBJ databases">
        <title>Draft Genome Sequences of Two Closely-Related Aflatoxigenic Aspergillus Species Obtained from the Cote d'Ivoire.</title>
        <authorList>
            <person name="Moore G.G."/>
            <person name="Beltz S.B."/>
            <person name="Mack B.M."/>
        </authorList>
    </citation>
    <scope>NUCLEOTIDE SEQUENCE [LARGE SCALE GENOMIC DNA]</scope>
    <source>
        <strain evidence="4 5">SRRC1432</strain>
    </source>
</reference>
<dbReference type="Pfam" id="PF14555">
    <property type="entry name" value="UBA_4"/>
    <property type="match status" value="1"/>
</dbReference>
<dbReference type="Proteomes" id="UP000034947">
    <property type="component" value="Unassembled WGS sequence"/>
</dbReference>
<dbReference type="Pfam" id="PF03556">
    <property type="entry name" value="Cullin_binding"/>
    <property type="match status" value="1"/>
</dbReference>
<dbReference type="OrthoDB" id="27198at2759"/>
<dbReference type="Gene3D" id="1.10.238.10">
    <property type="entry name" value="EF-hand"/>
    <property type="match status" value="1"/>
</dbReference>
<dbReference type="InterPro" id="IPR005176">
    <property type="entry name" value="PONY_dom"/>
</dbReference>
<dbReference type="EMBL" id="JYKN01001966">
    <property type="protein sequence ID" value="KKK18152.1"/>
    <property type="molecule type" value="Genomic_DNA"/>
</dbReference>
<evidence type="ECO:0000313" key="4">
    <source>
        <dbReference type="EMBL" id="KKK18152.1"/>
    </source>
</evidence>
<dbReference type="InterPro" id="IPR014764">
    <property type="entry name" value="DCN-prot"/>
</dbReference>
<protein>
    <recommendedName>
        <fullName evidence="2">Defective in cullin neddylation protein</fullName>
    </recommendedName>
</protein>
<dbReference type="AlphaFoldDB" id="A0A0F8X3S5"/>
<evidence type="ECO:0000313" key="5">
    <source>
        <dbReference type="Proteomes" id="UP000034947"/>
    </source>
</evidence>
<comment type="function">
    <text evidence="2">Neddylation of cullins play an essential role in the regulation of SCF-type complexes activity.</text>
</comment>
<keyword evidence="1" id="KW-0833">Ubl conjugation pathway</keyword>
<evidence type="ECO:0000256" key="2">
    <source>
        <dbReference type="RuleBase" id="RU410713"/>
    </source>
</evidence>
<feature type="domain" description="DCUN1" evidence="3">
    <location>
        <begin position="53"/>
        <end position="256"/>
    </location>
</feature>
<dbReference type="GO" id="GO:0000151">
    <property type="term" value="C:ubiquitin ligase complex"/>
    <property type="evidence" value="ECO:0007669"/>
    <property type="project" value="TreeGrafter"/>
</dbReference>
<keyword evidence="5" id="KW-1185">Reference proteome</keyword>
<organism evidence="4 5">
    <name type="scientific">Aspergillus ochraceoroseus</name>
    <dbReference type="NCBI Taxonomy" id="138278"/>
    <lineage>
        <taxon>Eukaryota</taxon>
        <taxon>Fungi</taxon>
        <taxon>Dikarya</taxon>
        <taxon>Ascomycota</taxon>
        <taxon>Pezizomycotina</taxon>
        <taxon>Eurotiomycetes</taxon>
        <taxon>Eurotiomycetidae</taxon>
        <taxon>Eurotiales</taxon>
        <taxon>Aspergillaceae</taxon>
        <taxon>Aspergillus</taxon>
        <taxon>Aspergillus subgen. Nidulantes</taxon>
    </lineage>
</organism>
<dbReference type="InterPro" id="IPR042460">
    <property type="entry name" value="DCN1-like_PONY"/>
</dbReference>
<dbReference type="PANTHER" id="PTHR12281:SF31">
    <property type="entry name" value="DCN1-LIKE PROTEIN 3"/>
    <property type="match status" value="1"/>
</dbReference>
<name>A0A0F8X3S5_9EURO</name>
<gene>
    <name evidence="4" type="ORF">AOCH_004205</name>
</gene>
<comment type="caution">
    <text evidence="4">The sequence shown here is derived from an EMBL/GenBank/DDBJ whole genome shotgun (WGS) entry which is preliminary data.</text>
</comment>
<dbReference type="Gene3D" id="1.10.238.200">
    <property type="entry name" value="Cullin, PONY binding domain"/>
    <property type="match status" value="1"/>
</dbReference>
<dbReference type="GO" id="GO:0031624">
    <property type="term" value="F:ubiquitin conjugating enzyme binding"/>
    <property type="evidence" value="ECO:0007669"/>
    <property type="project" value="TreeGrafter"/>
</dbReference>
<dbReference type="GO" id="GO:0045116">
    <property type="term" value="P:protein neddylation"/>
    <property type="evidence" value="ECO:0007669"/>
    <property type="project" value="TreeGrafter"/>
</dbReference>
<dbReference type="PROSITE" id="PS51229">
    <property type="entry name" value="DCUN1"/>
    <property type="match status" value="1"/>
</dbReference>
<dbReference type="GO" id="GO:0032182">
    <property type="term" value="F:ubiquitin-like protein binding"/>
    <property type="evidence" value="ECO:0007669"/>
    <property type="project" value="TreeGrafter"/>
</dbReference>
<dbReference type="PANTHER" id="PTHR12281">
    <property type="entry name" value="RP42 RELATED"/>
    <property type="match status" value="1"/>
</dbReference>
<dbReference type="GO" id="GO:0097602">
    <property type="term" value="F:cullin family protein binding"/>
    <property type="evidence" value="ECO:0007669"/>
    <property type="project" value="TreeGrafter"/>
</dbReference>